<keyword evidence="1" id="KW-1185">Reference proteome</keyword>
<proteinExistence type="predicted"/>
<dbReference type="AlphaFoldDB" id="A0A7E4VR94"/>
<reference evidence="1" key="1">
    <citation type="journal article" date="2013" name="Genetics">
        <title>The draft genome and transcriptome of Panagrellus redivivus are shaped by the harsh demands of a free-living lifestyle.</title>
        <authorList>
            <person name="Srinivasan J."/>
            <person name="Dillman A.R."/>
            <person name="Macchietto M.G."/>
            <person name="Heikkinen L."/>
            <person name="Lakso M."/>
            <person name="Fracchia K.M."/>
            <person name="Antoshechkin I."/>
            <person name="Mortazavi A."/>
            <person name="Wong G."/>
            <person name="Sternberg P.W."/>
        </authorList>
    </citation>
    <scope>NUCLEOTIDE SEQUENCE [LARGE SCALE GENOMIC DNA]</scope>
    <source>
        <strain evidence="1">MT8872</strain>
    </source>
</reference>
<dbReference type="WBParaSite" id="Pan_g24204.t1">
    <property type="protein sequence ID" value="Pan_g24204.t1"/>
    <property type="gene ID" value="Pan_g24204"/>
</dbReference>
<evidence type="ECO:0000313" key="2">
    <source>
        <dbReference type="WBParaSite" id="Pan_g24204.t1"/>
    </source>
</evidence>
<dbReference type="Proteomes" id="UP000492821">
    <property type="component" value="Unassembled WGS sequence"/>
</dbReference>
<evidence type="ECO:0000313" key="1">
    <source>
        <dbReference type="Proteomes" id="UP000492821"/>
    </source>
</evidence>
<organism evidence="1 2">
    <name type="scientific">Panagrellus redivivus</name>
    <name type="common">Microworm</name>
    <dbReference type="NCBI Taxonomy" id="6233"/>
    <lineage>
        <taxon>Eukaryota</taxon>
        <taxon>Metazoa</taxon>
        <taxon>Ecdysozoa</taxon>
        <taxon>Nematoda</taxon>
        <taxon>Chromadorea</taxon>
        <taxon>Rhabditida</taxon>
        <taxon>Tylenchina</taxon>
        <taxon>Panagrolaimomorpha</taxon>
        <taxon>Panagrolaimoidea</taxon>
        <taxon>Panagrolaimidae</taxon>
        <taxon>Panagrellus</taxon>
    </lineage>
</organism>
<sequence>MSHVSLKRHLLDEVTDDLFNDLVEERLKLRTGSKTARAIVSLCISGRHPLASMTTVFADYLEADIGGGDMKIKLEDGVLMDKNPCLTPLYRICVGKAYITLGDPGTPEYAKNLRLVLEAKLLRHAIFYPGPIPAGGIKELKELFPRLEVLQCPINVIPADVQNAFPYLLNLTTDGSASSILKFFENAGNLPSLKYFCGNVGGNVEAFINDFPTTRTPRLKIFVMTAFHYADATFDKVDMFAHFANAFPRLVSVAITVIQTSVVFNPDPAFYVNMHQKFIMAEPNANLSLILQHTPTTEPIRGHELDHEDVKQVLQPIGYFINKDNSGYCKMVGTIDHGMTHHVLIDLPPPARVRLLTRAQ</sequence>
<protein>
    <submittedName>
        <fullName evidence="2">Triplex capsid protein 1</fullName>
    </submittedName>
</protein>
<name>A0A7E4VR94_PANRE</name>
<reference evidence="2" key="2">
    <citation type="submission" date="2020-10" db="UniProtKB">
        <authorList>
            <consortium name="WormBaseParasite"/>
        </authorList>
    </citation>
    <scope>IDENTIFICATION</scope>
</reference>
<accession>A0A7E4VR94</accession>